<keyword evidence="2" id="KW-1185">Reference proteome</keyword>
<gene>
    <name evidence="1" type="ORF">ACJIZ3_005093</name>
</gene>
<dbReference type="EMBL" id="JBJXBP010000007">
    <property type="protein sequence ID" value="KAL3819188.1"/>
    <property type="molecule type" value="Genomic_DNA"/>
</dbReference>
<protein>
    <submittedName>
        <fullName evidence="1">Uncharacterized protein</fullName>
    </submittedName>
</protein>
<proteinExistence type="predicted"/>
<name>A0ABD3S3X2_9LAMI</name>
<reference evidence="1 2" key="1">
    <citation type="submission" date="2024-12" db="EMBL/GenBank/DDBJ databases">
        <title>The unique morphological basis and parallel evolutionary history of personate flowers in Penstemon.</title>
        <authorList>
            <person name="Depatie T.H."/>
            <person name="Wessinger C.A."/>
        </authorList>
    </citation>
    <scope>NUCLEOTIDE SEQUENCE [LARGE SCALE GENOMIC DNA]</scope>
    <source>
        <strain evidence="1">WTNN_2</strain>
        <tissue evidence="1">Leaf</tissue>
    </source>
</reference>
<accession>A0ABD3S3X2</accession>
<comment type="caution">
    <text evidence="1">The sequence shown here is derived from an EMBL/GenBank/DDBJ whole genome shotgun (WGS) entry which is preliminary data.</text>
</comment>
<evidence type="ECO:0000313" key="2">
    <source>
        <dbReference type="Proteomes" id="UP001634393"/>
    </source>
</evidence>
<dbReference type="AlphaFoldDB" id="A0ABD3S3X2"/>
<evidence type="ECO:0000313" key="1">
    <source>
        <dbReference type="EMBL" id="KAL3819188.1"/>
    </source>
</evidence>
<organism evidence="1 2">
    <name type="scientific">Penstemon smallii</name>
    <dbReference type="NCBI Taxonomy" id="265156"/>
    <lineage>
        <taxon>Eukaryota</taxon>
        <taxon>Viridiplantae</taxon>
        <taxon>Streptophyta</taxon>
        <taxon>Embryophyta</taxon>
        <taxon>Tracheophyta</taxon>
        <taxon>Spermatophyta</taxon>
        <taxon>Magnoliopsida</taxon>
        <taxon>eudicotyledons</taxon>
        <taxon>Gunneridae</taxon>
        <taxon>Pentapetalae</taxon>
        <taxon>asterids</taxon>
        <taxon>lamiids</taxon>
        <taxon>Lamiales</taxon>
        <taxon>Plantaginaceae</taxon>
        <taxon>Cheloneae</taxon>
        <taxon>Penstemon</taxon>
    </lineage>
</organism>
<sequence>MTIFECLTFAFSTIIRKKCIFNNNVKCSITNVSLVLCTVFN</sequence>
<dbReference type="Proteomes" id="UP001634393">
    <property type="component" value="Unassembled WGS sequence"/>
</dbReference>